<name>A0A8H7S139_9FUNG</name>
<feature type="region of interest" description="Disordered" evidence="1">
    <location>
        <begin position="1"/>
        <end position="46"/>
    </location>
</feature>
<protein>
    <recommendedName>
        <fullName evidence="4">Cyclin</fullName>
    </recommendedName>
</protein>
<dbReference type="Pfam" id="PF08613">
    <property type="entry name" value="Cyclin"/>
    <property type="match status" value="1"/>
</dbReference>
<reference evidence="2 3" key="1">
    <citation type="submission" date="2020-12" db="EMBL/GenBank/DDBJ databases">
        <title>Metabolic potential, ecology and presence of endohyphal bacteria is reflected in genomic diversity of Mucoromycotina.</title>
        <authorList>
            <person name="Muszewska A."/>
            <person name="Okrasinska A."/>
            <person name="Steczkiewicz K."/>
            <person name="Drgas O."/>
            <person name="Orlowska M."/>
            <person name="Perlinska-Lenart U."/>
            <person name="Aleksandrzak-Piekarczyk T."/>
            <person name="Szatraj K."/>
            <person name="Zielenkiewicz U."/>
            <person name="Pilsyk S."/>
            <person name="Malc E."/>
            <person name="Mieczkowski P."/>
            <person name="Kruszewska J.S."/>
            <person name="Biernat P."/>
            <person name="Pawlowska J."/>
        </authorList>
    </citation>
    <scope>NUCLEOTIDE SEQUENCE [LARGE SCALE GENOMIC DNA]</scope>
    <source>
        <strain evidence="2 3">CBS 142.35</strain>
    </source>
</reference>
<dbReference type="PANTHER" id="PTHR15615:SF27">
    <property type="entry name" value="PHO85 CYCLIN CLG1"/>
    <property type="match status" value="1"/>
</dbReference>
<dbReference type="EMBL" id="JAEPRB010000123">
    <property type="protein sequence ID" value="KAG2220952.1"/>
    <property type="molecule type" value="Genomic_DNA"/>
</dbReference>
<accession>A0A8H7S139</accession>
<sequence length="437" mass="50019">MQLRLEPVQPYSLFPPMTTTTTTNNTTSTNSNSTSSYYPQQQHSQQVFPPLPNPYRDALLPPLITTTTTNNNTTKRLSAFEPVIASNHNSNNTSPVTPSPPPIIDDIPRLADFASSIIYLMWHARKKMSLKSVNQAYLIDATKPSPAFKKFCLQVLTATQLSQNAVYLALKYICALLRTNPSIEGADGSEYRLFTVALMLANKFLDDSTFTNKTWSDVSGMKLHDLNTMEAEFLEAIGYGLFIREYEFDQWRHSVDGCRAHVQRMAMMVDVDNTALMKDVLIRLGLYQETLLEQQQQQQQQQHVWEAAFEASRLLQLENNQRQHNLNLYAKAHSLVPLRPQRYTAPPPPISRYGDPPFHYYQQQHHHHHHPYNQPPSQQRRSSTTNPPGLPTEPMYKKQLPPPGLNTSYYFEYRPFESSASCSWATAPTMTNQDYYL</sequence>
<dbReference type="InterPro" id="IPR013922">
    <property type="entry name" value="Cyclin_PHO80-like"/>
</dbReference>
<dbReference type="SUPFAM" id="SSF47954">
    <property type="entry name" value="Cyclin-like"/>
    <property type="match status" value="1"/>
</dbReference>
<keyword evidence="3" id="KW-1185">Reference proteome</keyword>
<dbReference type="AlphaFoldDB" id="A0A8H7S139"/>
<dbReference type="GO" id="GO:0016538">
    <property type="term" value="F:cyclin-dependent protein serine/threonine kinase regulator activity"/>
    <property type="evidence" value="ECO:0007669"/>
    <property type="project" value="TreeGrafter"/>
</dbReference>
<dbReference type="InterPro" id="IPR036915">
    <property type="entry name" value="Cyclin-like_sf"/>
</dbReference>
<organism evidence="2 3">
    <name type="scientific">Circinella minor</name>
    <dbReference type="NCBI Taxonomy" id="1195481"/>
    <lineage>
        <taxon>Eukaryota</taxon>
        <taxon>Fungi</taxon>
        <taxon>Fungi incertae sedis</taxon>
        <taxon>Mucoromycota</taxon>
        <taxon>Mucoromycotina</taxon>
        <taxon>Mucoromycetes</taxon>
        <taxon>Mucorales</taxon>
        <taxon>Lichtheimiaceae</taxon>
        <taxon>Circinella</taxon>
    </lineage>
</organism>
<evidence type="ECO:0008006" key="4">
    <source>
        <dbReference type="Google" id="ProtNLM"/>
    </source>
</evidence>
<dbReference type="Proteomes" id="UP000646827">
    <property type="component" value="Unassembled WGS sequence"/>
</dbReference>
<evidence type="ECO:0000313" key="3">
    <source>
        <dbReference type="Proteomes" id="UP000646827"/>
    </source>
</evidence>
<dbReference type="OrthoDB" id="244495at2759"/>
<feature type="region of interest" description="Disordered" evidence="1">
    <location>
        <begin position="339"/>
        <end position="401"/>
    </location>
</feature>
<gene>
    <name evidence="2" type="ORF">INT45_006485</name>
</gene>
<dbReference type="Gene3D" id="1.10.472.10">
    <property type="entry name" value="Cyclin-like"/>
    <property type="match status" value="1"/>
</dbReference>
<evidence type="ECO:0000256" key="1">
    <source>
        <dbReference type="SAM" id="MobiDB-lite"/>
    </source>
</evidence>
<feature type="compositionally biased region" description="Low complexity" evidence="1">
    <location>
        <begin position="18"/>
        <end position="46"/>
    </location>
</feature>
<dbReference type="GO" id="GO:0005634">
    <property type="term" value="C:nucleus"/>
    <property type="evidence" value="ECO:0007669"/>
    <property type="project" value="TreeGrafter"/>
</dbReference>
<comment type="caution">
    <text evidence="2">The sequence shown here is derived from an EMBL/GenBank/DDBJ whole genome shotgun (WGS) entry which is preliminary data.</text>
</comment>
<dbReference type="PANTHER" id="PTHR15615">
    <property type="match status" value="1"/>
</dbReference>
<proteinExistence type="predicted"/>
<dbReference type="GO" id="GO:0000307">
    <property type="term" value="C:cyclin-dependent protein kinase holoenzyme complex"/>
    <property type="evidence" value="ECO:0007669"/>
    <property type="project" value="TreeGrafter"/>
</dbReference>
<dbReference type="GO" id="GO:0019901">
    <property type="term" value="F:protein kinase binding"/>
    <property type="evidence" value="ECO:0007669"/>
    <property type="project" value="InterPro"/>
</dbReference>
<evidence type="ECO:0000313" key="2">
    <source>
        <dbReference type="EMBL" id="KAG2220952.1"/>
    </source>
</evidence>
<dbReference type="CDD" id="cd20557">
    <property type="entry name" value="CYCLIN_ScPCL1-like"/>
    <property type="match status" value="1"/>
</dbReference>